<evidence type="ECO:0000313" key="4">
    <source>
        <dbReference type="Proteomes" id="UP000187209"/>
    </source>
</evidence>
<comment type="caution">
    <text evidence="3">The sequence shown here is derived from an EMBL/GenBank/DDBJ whole genome shotgun (WGS) entry which is preliminary data.</text>
</comment>
<organism evidence="3 4">
    <name type="scientific">Stentor coeruleus</name>
    <dbReference type="NCBI Taxonomy" id="5963"/>
    <lineage>
        <taxon>Eukaryota</taxon>
        <taxon>Sar</taxon>
        <taxon>Alveolata</taxon>
        <taxon>Ciliophora</taxon>
        <taxon>Postciliodesmatophora</taxon>
        <taxon>Heterotrichea</taxon>
        <taxon>Heterotrichida</taxon>
        <taxon>Stentoridae</taxon>
        <taxon>Stentor</taxon>
    </lineage>
</organism>
<feature type="compositionally biased region" description="Basic and acidic residues" evidence="2">
    <location>
        <begin position="346"/>
        <end position="362"/>
    </location>
</feature>
<dbReference type="OrthoDB" id="294351at2759"/>
<protein>
    <submittedName>
        <fullName evidence="3">Uncharacterized protein</fullName>
    </submittedName>
</protein>
<evidence type="ECO:0000256" key="1">
    <source>
        <dbReference type="SAM" id="Coils"/>
    </source>
</evidence>
<feature type="compositionally biased region" description="Basic and acidic residues" evidence="2">
    <location>
        <begin position="318"/>
        <end position="333"/>
    </location>
</feature>
<gene>
    <name evidence="3" type="ORF">SteCoe_4184</name>
</gene>
<sequence>MTDTYSLEDKISNIRNAIRNLTGDTYEKEYQYLSKSDIENKKLDPKSLEVYLEARYEDEQSKVYTRSPFDNQTKYNFDYSRDDRNISRTSFQGPHSNKIITSFTSEEIKDMSSFKFNEGKENSELGLLLEHEKENVKKLEQRIVKKDEIITSMNIRQASLTEEIAQLKKNSCYAQNEEYKSIISSLQEKLEKYSTQITFLQSQVQRNSSTPDFKKSQTDELHNRISLLERQNTELIANNNELSSFTSRWKQDQALITDLRYQLENKDKQITELVQENKELAYRLNDIINTKKDSRQEFREFKLKEEITRLKQINTDLTEKATRYTPRDIEKDRPKSRKRSCSSNKVTEKATRYTPRDIEKDRPKSRKRSCSSNKVITDITNCLQCTSSEIIFKIHKLRRCEKLQKRLEQLLKDLSPNNTVLNTKQIWKCIRKIIEEYLVIKKKLEGGDLLYKIAELLGVSEADSYEEVMKICEEKKMVNALMAKIKKMLCLSPHAALREVEDTIDEKV</sequence>
<dbReference type="AlphaFoldDB" id="A0A1R2CVG0"/>
<reference evidence="3 4" key="1">
    <citation type="submission" date="2016-11" db="EMBL/GenBank/DDBJ databases">
        <title>The macronuclear genome of Stentor coeruleus: a giant cell with tiny introns.</title>
        <authorList>
            <person name="Slabodnick M."/>
            <person name="Ruby J.G."/>
            <person name="Reiff S.B."/>
            <person name="Swart E.C."/>
            <person name="Gosai S."/>
            <person name="Prabakaran S."/>
            <person name="Witkowska E."/>
            <person name="Larue G.E."/>
            <person name="Fisher S."/>
            <person name="Freeman R.M."/>
            <person name="Gunawardena J."/>
            <person name="Chu W."/>
            <person name="Stover N.A."/>
            <person name="Gregory B.D."/>
            <person name="Nowacki M."/>
            <person name="Derisi J."/>
            <person name="Roy S.W."/>
            <person name="Marshall W.F."/>
            <person name="Sood P."/>
        </authorList>
    </citation>
    <scope>NUCLEOTIDE SEQUENCE [LARGE SCALE GENOMIC DNA]</scope>
    <source>
        <strain evidence="3">WM001</strain>
    </source>
</reference>
<dbReference type="Proteomes" id="UP000187209">
    <property type="component" value="Unassembled WGS sequence"/>
</dbReference>
<keyword evidence="4" id="KW-1185">Reference proteome</keyword>
<keyword evidence="1" id="KW-0175">Coiled coil</keyword>
<feature type="coiled-coil region" evidence="1">
    <location>
        <begin position="122"/>
        <end position="283"/>
    </location>
</feature>
<feature type="region of interest" description="Disordered" evidence="2">
    <location>
        <begin position="318"/>
        <end position="370"/>
    </location>
</feature>
<evidence type="ECO:0000256" key="2">
    <source>
        <dbReference type="SAM" id="MobiDB-lite"/>
    </source>
</evidence>
<evidence type="ECO:0000313" key="3">
    <source>
        <dbReference type="EMBL" id="OMJ92963.1"/>
    </source>
</evidence>
<accession>A0A1R2CVG0</accession>
<dbReference type="EMBL" id="MPUH01000051">
    <property type="protein sequence ID" value="OMJ92963.1"/>
    <property type="molecule type" value="Genomic_DNA"/>
</dbReference>
<name>A0A1R2CVG0_9CILI</name>
<proteinExistence type="predicted"/>